<dbReference type="GO" id="GO:0042575">
    <property type="term" value="C:DNA polymerase complex"/>
    <property type="evidence" value="ECO:0007669"/>
    <property type="project" value="UniProtKB-ARBA"/>
</dbReference>
<sequence length="916" mass="105211">MSNPEPNSTENTTQLPIEFLCKLIPREFNGNRYEVGQFLADSKISGRAKEQLAQQQFSDWPTLKNKLKTLYQDKKHYAQIMEELNNCRQYPKESVNDFFQRLEVLNSRALSTIKLNTQDESVRNGKTQAINEITLNRFIFHSRPEISQMLRWKDFNDLNSAFTAAVSEERAFNIRPNKKFCNICKRDNHNTFECRFKQNQPSTSKKPVYLSKQVQSNVMCKYCKKNGHSINECFKLKNKKQLEQKVSNDNLRYIEVTSLHSKNEGCKLKFLIDTGAGTSLIKSNKLTPSTYFNSKEKLTLHGLSLNNSVCTVGSCTLPLNYQNETFFAKFHILNQATNVPFDGLLGQDFLEQESAQIDFKKGIIYLKSLKNPLKLATEITTNLNSHSKGIIPEVAIQKGIYLSKAIVTVNPNRKAYASVLNTRIIDQNIDPIFVTLEPLTSPSDIFIVQPALKESQGLRETNRNTLLKENLRLDHLNPEEKQSVLDICQKYNDIFFLPNDSLTHTSAIEHQIKVTDDTPIFTKSYRLPEIHKAEVSSQVNKMLKQGIIQPSVSPWSSPLWVVPKKMDASVKERICPTTSDDISKILKDNHDSKLAGHSGFTRTYKRIKEMYKWNSMKKDIKAYIRQCPSCQKNKTNFKPSKAPMEITSTSSQPFERLAIDIVGPLPITVNEKRFILTMQDDLSKFSYAVPINNHESQTIANELSKFITLFGIPKTILSDQGSDFTSKLMKDLSKLFQTKHVLSSPYHPQSNGALERSHLTLKDYLKHYINDKQTNWDEFIPFAMFAYNSHIHKSTGFSPYEVLFGSKPFLPNSITQEPTLNYNYDDYIINLKQKLQFTHKIAKERLIESKNKSKLYYDNKIKVFNYKIGDLVYVQNKGNTVGLNKKLSPNFIGPFEIVKIHKNNITIKRGKRLISK</sequence>
<dbReference type="Gene3D" id="1.10.340.70">
    <property type="match status" value="1"/>
</dbReference>
<dbReference type="GO" id="GO:0016787">
    <property type="term" value="F:hydrolase activity"/>
    <property type="evidence" value="ECO:0007669"/>
    <property type="project" value="UniProtKB-KW"/>
</dbReference>
<dbReference type="SUPFAM" id="SSF50630">
    <property type="entry name" value="Acid proteases"/>
    <property type="match status" value="1"/>
</dbReference>
<dbReference type="InterPro" id="IPR036397">
    <property type="entry name" value="RNaseH_sf"/>
</dbReference>
<dbReference type="InterPro" id="IPR018061">
    <property type="entry name" value="Retropepsins"/>
</dbReference>
<dbReference type="FunFam" id="3.30.420.10:FF:000032">
    <property type="entry name" value="Retrovirus-related Pol polyprotein from transposon 297-like Protein"/>
    <property type="match status" value="1"/>
</dbReference>
<dbReference type="GO" id="GO:0003676">
    <property type="term" value="F:nucleic acid binding"/>
    <property type="evidence" value="ECO:0007669"/>
    <property type="project" value="InterPro"/>
</dbReference>
<dbReference type="InterPro" id="IPR041588">
    <property type="entry name" value="Integrase_H2C2"/>
</dbReference>
<dbReference type="GO" id="GO:0003964">
    <property type="term" value="F:RNA-directed DNA polymerase activity"/>
    <property type="evidence" value="ECO:0007669"/>
    <property type="project" value="UniProtKB-KW"/>
</dbReference>
<evidence type="ECO:0000259" key="4">
    <source>
        <dbReference type="PROSITE" id="PS50994"/>
    </source>
</evidence>
<dbReference type="SUPFAM" id="SSF56672">
    <property type="entry name" value="DNA/RNA polymerases"/>
    <property type="match status" value="1"/>
</dbReference>
<evidence type="ECO:0000313" key="5">
    <source>
        <dbReference type="EMBL" id="KAK9739825.1"/>
    </source>
</evidence>
<feature type="domain" description="Integrase catalytic" evidence="4">
    <location>
        <begin position="649"/>
        <end position="807"/>
    </location>
</feature>
<dbReference type="Pfam" id="PF00665">
    <property type="entry name" value="rve"/>
    <property type="match status" value="1"/>
</dbReference>
<comment type="caution">
    <text evidence="5">The sequence shown here is derived from an EMBL/GenBank/DDBJ whole genome shotgun (WGS) entry which is preliminary data.</text>
</comment>
<dbReference type="InterPro" id="IPR043502">
    <property type="entry name" value="DNA/RNA_pol_sf"/>
</dbReference>
<evidence type="ECO:0000256" key="1">
    <source>
        <dbReference type="ARBA" id="ARBA00012493"/>
    </source>
</evidence>
<proteinExistence type="predicted"/>
<keyword evidence="6" id="KW-1185">Reference proteome</keyword>
<dbReference type="SUPFAM" id="SSF53098">
    <property type="entry name" value="Ribonuclease H-like"/>
    <property type="match status" value="1"/>
</dbReference>
<reference evidence="5 6" key="1">
    <citation type="journal article" date="2024" name="BMC Genomics">
        <title>De novo assembly and annotation of Popillia japonica's genome with initial clues to its potential as an invasive pest.</title>
        <authorList>
            <person name="Cucini C."/>
            <person name="Boschi S."/>
            <person name="Funari R."/>
            <person name="Cardaioli E."/>
            <person name="Iannotti N."/>
            <person name="Marturano G."/>
            <person name="Paoli F."/>
            <person name="Bruttini M."/>
            <person name="Carapelli A."/>
            <person name="Frati F."/>
            <person name="Nardi F."/>
        </authorList>
    </citation>
    <scope>NUCLEOTIDE SEQUENCE [LARGE SCALE GENOMIC DNA]</scope>
    <source>
        <strain evidence="5">DMR45628</strain>
    </source>
</reference>
<dbReference type="CDD" id="cd00303">
    <property type="entry name" value="retropepsin_like"/>
    <property type="match status" value="1"/>
</dbReference>
<organism evidence="5 6">
    <name type="scientific">Popillia japonica</name>
    <name type="common">Japanese beetle</name>
    <dbReference type="NCBI Taxonomy" id="7064"/>
    <lineage>
        <taxon>Eukaryota</taxon>
        <taxon>Metazoa</taxon>
        <taxon>Ecdysozoa</taxon>
        <taxon>Arthropoda</taxon>
        <taxon>Hexapoda</taxon>
        <taxon>Insecta</taxon>
        <taxon>Pterygota</taxon>
        <taxon>Neoptera</taxon>
        <taxon>Endopterygota</taxon>
        <taxon>Coleoptera</taxon>
        <taxon>Polyphaga</taxon>
        <taxon>Scarabaeiformia</taxon>
        <taxon>Scarabaeidae</taxon>
        <taxon>Rutelinae</taxon>
        <taxon>Popillia</taxon>
    </lineage>
</organism>
<evidence type="ECO:0000256" key="3">
    <source>
        <dbReference type="ARBA" id="ARBA00022918"/>
    </source>
</evidence>
<keyword evidence="3" id="KW-0808">Transferase</keyword>
<dbReference type="InterPro" id="IPR050951">
    <property type="entry name" value="Retrovirus_Pol_polyprotein"/>
</dbReference>
<dbReference type="InterPro" id="IPR001584">
    <property type="entry name" value="Integrase_cat-core"/>
</dbReference>
<dbReference type="Pfam" id="PF17921">
    <property type="entry name" value="Integrase_H2C2"/>
    <property type="match status" value="1"/>
</dbReference>
<dbReference type="EC" id="2.7.7.49" evidence="1"/>
<keyword evidence="3" id="KW-0695">RNA-directed DNA polymerase</keyword>
<accession>A0AAW1M2H8</accession>
<dbReference type="Gene3D" id="3.30.420.10">
    <property type="entry name" value="Ribonuclease H-like superfamily/Ribonuclease H"/>
    <property type="match status" value="1"/>
</dbReference>
<dbReference type="PANTHER" id="PTHR37984">
    <property type="entry name" value="PROTEIN CBG26694"/>
    <property type="match status" value="1"/>
</dbReference>
<dbReference type="AlphaFoldDB" id="A0AAW1M2H8"/>
<dbReference type="InterPro" id="IPR005162">
    <property type="entry name" value="Retrotrans_gag_dom"/>
</dbReference>
<dbReference type="GO" id="GO:0004519">
    <property type="term" value="F:endonuclease activity"/>
    <property type="evidence" value="ECO:0007669"/>
    <property type="project" value="UniProtKB-KW"/>
</dbReference>
<dbReference type="Gene3D" id="2.40.70.10">
    <property type="entry name" value="Acid Proteases"/>
    <property type="match status" value="1"/>
</dbReference>
<dbReference type="Pfam" id="PF03732">
    <property type="entry name" value="Retrotrans_gag"/>
    <property type="match status" value="1"/>
</dbReference>
<dbReference type="PANTHER" id="PTHR37984:SF15">
    <property type="entry name" value="INTEGRASE CATALYTIC DOMAIN-CONTAINING PROTEIN"/>
    <property type="match status" value="1"/>
</dbReference>
<dbReference type="InterPro" id="IPR012337">
    <property type="entry name" value="RNaseH-like_sf"/>
</dbReference>
<dbReference type="Pfam" id="PF00077">
    <property type="entry name" value="RVP"/>
    <property type="match status" value="1"/>
</dbReference>
<keyword evidence="3" id="KW-0548">Nucleotidyltransferase</keyword>
<dbReference type="FunFam" id="1.10.340.70:FF:000001">
    <property type="entry name" value="Retrovirus-related Pol polyprotein from transposon gypsy-like Protein"/>
    <property type="match status" value="1"/>
</dbReference>
<protein>
    <recommendedName>
        <fullName evidence="1">RNA-directed DNA polymerase</fullName>
        <ecNumber evidence="1">2.7.7.49</ecNumber>
    </recommendedName>
</protein>
<gene>
    <name evidence="5" type="ORF">QE152_g8654</name>
</gene>
<evidence type="ECO:0000256" key="2">
    <source>
        <dbReference type="ARBA" id="ARBA00022801"/>
    </source>
</evidence>
<dbReference type="EMBL" id="JASPKY010000070">
    <property type="protein sequence ID" value="KAK9739825.1"/>
    <property type="molecule type" value="Genomic_DNA"/>
</dbReference>
<dbReference type="InterPro" id="IPR021109">
    <property type="entry name" value="Peptidase_aspartic_dom_sf"/>
</dbReference>
<dbReference type="Proteomes" id="UP001458880">
    <property type="component" value="Unassembled WGS sequence"/>
</dbReference>
<dbReference type="PROSITE" id="PS50994">
    <property type="entry name" value="INTEGRASE"/>
    <property type="match status" value="1"/>
</dbReference>
<dbReference type="GO" id="GO:0015074">
    <property type="term" value="P:DNA integration"/>
    <property type="evidence" value="ECO:0007669"/>
    <property type="project" value="InterPro"/>
</dbReference>
<evidence type="ECO:0000313" key="6">
    <source>
        <dbReference type="Proteomes" id="UP001458880"/>
    </source>
</evidence>
<name>A0AAW1M2H8_POPJA</name>
<keyword evidence="2" id="KW-0378">Hydrolase</keyword>